<evidence type="ECO:0000259" key="6">
    <source>
        <dbReference type="Pfam" id="PF00884"/>
    </source>
</evidence>
<evidence type="ECO:0000256" key="2">
    <source>
        <dbReference type="ARBA" id="ARBA00022475"/>
    </source>
</evidence>
<dbReference type="PANTHER" id="PTHR47371">
    <property type="entry name" value="LIPOTEICHOIC ACID SYNTHASE"/>
    <property type="match status" value="1"/>
</dbReference>
<dbReference type="Pfam" id="PF00884">
    <property type="entry name" value="Sulfatase"/>
    <property type="match status" value="1"/>
</dbReference>
<organism evidence="7 8">
    <name type="scientific">candidate division CSSED10-310 bacterium</name>
    <dbReference type="NCBI Taxonomy" id="2855610"/>
    <lineage>
        <taxon>Bacteria</taxon>
        <taxon>Bacteria division CSSED10-310</taxon>
    </lineage>
</organism>
<evidence type="ECO:0000256" key="4">
    <source>
        <dbReference type="ARBA" id="ARBA00022989"/>
    </source>
</evidence>
<keyword evidence="2" id="KW-1003">Cell membrane</keyword>
<dbReference type="InterPro" id="IPR000917">
    <property type="entry name" value="Sulfatase_N"/>
</dbReference>
<proteinExistence type="predicted"/>
<evidence type="ECO:0000256" key="5">
    <source>
        <dbReference type="ARBA" id="ARBA00023136"/>
    </source>
</evidence>
<keyword evidence="5" id="KW-0472">Membrane</keyword>
<keyword evidence="8" id="KW-1185">Reference proteome</keyword>
<evidence type="ECO:0000256" key="3">
    <source>
        <dbReference type="ARBA" id="ARBA00022692"/>
    </source>
</evidence>
<dbReference type="InterPro" id="IPR050448">
    <property type="entry name" value="OpgB/LTA_synthase_biosynth"/>
</dbReference>
<gene>
    <name evidence="7" type="ORF">ACFL27_28515</name>
</gene>
<feature type="non-terminal residue" evidence="7">
    <location>
        <position position="1"/>
    </location>
</feature>
<sequence length="214" mass="24822">LTAHEPFALPDERYSYFSAEFPDARFRNALRYSDISLRRFFNLASQSRYFNNTLFVILGDHTIGRGIHNSRDLYHVPCLFYAPNHLSPTRLDNVASQIDILPSILDLLNTSTLHASFGSSLFASQRSGRALFSRGEIVGILDENRLLESDYEKSIAFYNYRADPQLNYNLLPQENEQAVCLRQDLLAYLQSTFFLLRTNRLYPSEYWFSDRNVP</sequence>
<evidence type="ECO:0000313" key="7">
    <source>
        <dbReference type="EMBL" id="MFC1854146.1"/>
    </source>
</evidence>
<name>A0ABV6Z709_UNCC1</name>
<dbReference type="Gene3D" id="3.40.720.10">
    <property type="entry name" value="Alkaline Phosphatase, subunit A"/>
    <property type="match status" value="1"/>
</dbReference>
<comment type="caution">
    <text evidence="7">The sequence shown here is derived from an EMBL/GenBank/DDBJ whole genome shotgun (WGS) entry which is preliminary data.</text>
</comment>
<dbReference type="SUPFAM" id="SSF53649">
    <property type="entry name" value="Alkaline phosphatase-like"/>
    <property type="match status" value="1"/>
</dbReference>
<feature type="domain" description="Sulfatase N-terminal" evidence="6">
    <location>
        <begin position="24"/>
        <end position="109"/>
    </location>
</feature>
<evidence type="ECO:0000256" key="1">
    <source>
        <dbReference type="ARBA" id="ARBA00004651"/>
    </source>
</evidence>
<comment type="subcellular location">
    <subcellularLocation>
        <location evidence="1">Cell membrane</location>
        <topology evidence="1">Multi-pass membrane protein</topology>
    </subcellularLocation>
</comment>
<evidence type="ECO:0000313" key="8">
    <source>
        <dbReference type="Proteomes" id="UP001594351"/>
    </source>
</evidence>
<accession>A0ABV6Z709</accession>
<keyword evidence="3" id="KW-0812">Transmembrane</keyword>
<dbReference type="EMBL" id="JBHPBY010000737">
    <property type="protein sequence ID" value="MFC1854146.1"/>
    <property type="molecule type" value="Genomic_DNA"/>
</dbReference>
<dbReference type="PANTHER" id="PTHR47371:SF3">
    <property type="entry name" value="PHOSPHOGLYCEROL TRANSFERASE I"/>
    <property type="match status" value="1"/>
</dbReference>
<dbReference type="Proteomes" id="UP001594351">
    <property type="component" value="Unassembled WGS sequence"/>
</dbReference>
<keyword evidence="4" id="KW-1133">Transmembrane helix</keyword>
<dbReference type="InterPro" id="IPR017850">
    <property type="entry name" value="Alkaline_phosphatase_core_sf"/>
</dbReference>
<reference evidence="7 8" key="1">
    <citation type="submission" date="2024-09" db="EMBL/GenBank/DDBJ databases">
        <title>Laminarin stimulates single cell rates of sulfate reduction while oxygen inhibits transcriptomic activity in coastal marine sediment.</title>
        <authorList>
            <person name="Lindsay M."/>
            <person name="Orcutt B."/>
            <person name="Emerson D."/>
            <person name="Stepanauskas R."/>
            <person name="D'Angelo T."/>
        </authorList>
    </citation>
    <scope>NUCLEOTIDE SEQUENCE [LARGE SCALE GENOMIC DNA]</scope>
    <source>
        <strain evidence="7">SAG AM-311-K15</strain>
    </source>
</reference>
<protein>
    <submittedName>
        <fullName evidence="7">Sulfatase-like hydrolase/transferase</fullName>
    </submittedName>
</protein>